<reference evidence="1 2" key="1">
    <citation type="submission" date="2017-06" db="EMBL/GenBank/DDBJ databases">
        <title>Genome sequencing of cyanobaciteial culture collection at National Institute for Environmental Studies (NIES).</title>
        <authorList>
            <person name="Hirose Y."/>
            <person name="Shimura Y."/>
            <person name="Fujisawa T."/>
            <person name="Nakamura Y."/>
            <person name="Kawachi M."/>
        </authorList>
    </citation>
    <scope>NUCLEOTIDE SEQUENCE [LARGE SCALE GENOMIC DNA]</scope>
    <source>
        <strain evidence="1 2">NIES-21</strain>
    </source>
</reference>
<dbReference type="AlphaFoldDB" id="A0A1Z4GJS2"/>
<evidence type="ECO:0000313" key="1">
    <source>
        <dbReference type="EMBL" id="BAY17725.1"/>
    </source>
</evidence>
<evidence type="ECO:0000313" key="2">
    <source>
        <dbReference type="Proteomes" id="UP000218287"/>
    </source>
</evidence>
<proteinExistence type="predicted"/>
<keyword evidence="1" id="KW-0548">Nucleotidyltransferase</keyword>
<dbReference type="Proteomes" id="UP000218287">
    <property type="component" value="Chromosome"/>
</dbReference>
<protein>
    <submittedName>
        <fullName evidence="1">Galactose-1-phosphate uridylyltransferase</fullName>
    </submittedName>
</protein>
<dbReference type="EMBL" id="AP018174">
    <property type="protein sequence ID" value="BAY17725.1"/>
    <property type="molecule type" value="Genomic_DNA"/>
</dbReference>
<organism evidence="1 2">
    <name type="scientific">Anabaenopsis circularis NIES-21</name>
    <dbReference type="NCBI Taxonomy" id="1085406"/>
    <lineage>
        <taxon>Bacteria</taxon>
        <taxon>Bacillati</taxon>
        <taxon>Cyanobacteriota</taxon>
        <taxon>Cyanophyceae</taxon>
        <taxon>Nostocales</taxon>
        <taxon>Nodulariaceae</taxon>
        <taxon>Anabaenopsis</taxon>
    </lineage>
</organism>
<gene>
    <name evidence="1" type="ORF">NIES21_35670</name>
</gene>
<name>A0A1Z4GJS2_9CYAN</name>
<accession>A0A1Z4GJS2</accession>
<keyword evidence="1" id="KW-0808">Transferase</keyword>
<keyword evidence="2" id="KW-1185">Reference proteome</keyword>
<sequence>MYSHKLLKPDGRKLTLYSRYPITSPHLSLLPENNLGYLQHKAFIKKAICGTFY</sequence>
<dbReference type="GO" id="GO:0016779">
    <property type="term" value="F:nucleotidyltransferase activity"/>
    <property type="evidence" value="ECO:0007669"/>
    <property type="project" value="UniProtKB-KW"/>
</dbReference>